<organism evidence="2 3">
    <name type="scientific">Trichoderma simmonsii</name>
    <dbReference type="NCBI Taxonomy" id="1491479"/>
    <lineage>
        <taxon>Eukaryota</taxon>
        <taxon>Fungi</taxon>
        <taxon>Dikarya</taxon>
        <taxon>Ascomycota</taxon>
        <taxon>Pezizomycotina</taxon>
        <taxon>Sordariomycetes</taxon>
        <taxon>Hypocreomycetidae</taxon>
        <taxon>Hypocreales</taxon>
        <taxon>Hypocreaceae</taxon>
        <taxon>Trichoderma</taxon>
    </lineage>
</organism>
<accession>A0A8G0L167</accession>
<reference evidence="2 3" key="1">
    <citation type="journal article" date="2021" name="BMC Genomics">
        <title>Telomere-to-telomere genome assembly of asparaginase-producing Trichoderma simmonsii.</title>
        <authorList>
            <person name="Chung D."/>
            <person name="Kwon Y.M."/>
            <person name="Yang Y."/>
        </authorList>
    </citation>
    <scope>NUCLEOTIDE SEQUENCE [LARGE SCALE GENOMIC DNA]</scope>
    <source>
        <strain evidence="2 3">GH-Sj1</strain>
    </source>
</reference>
<name>A0A8G0L167_9HYPO</name>
<feature type="domain" description="Polyketide synthase dehydratase" evidence="1">
    <location>
        <begin position="52"/>
        <end position="162"/>
    </location>
</feature>
<dbReference type="Pfam" id="PF14765">
    <property type="entry name" value="PS-DH"/>
    <property type="match status" value="1"/>
</dbReference>
<keyword evidence="3" id="KW-1185">Reference proteome</keyword>
<dbReference type="EMBL" id="CP075864">
    <property type="protein sequence ID" value="QYS92788.1"/>
    <property type="molecule type" value="Genomic_DNA"/>
</dbReference>
<dbReference type="Gene3D" id="3.10.129.120">
    <property type="match status" value="1"/>
</dbReference>
<gene>
    <name evidence="2" type="ORF">H0G86_000185</name>
</gene>
<proteinExistence type="predicted"/>
<sequence length="171" mass="18688">MAGEFAAHISGHRHGYALRQVVIKAAMDLNDGEKATFKLDEPEPVGDVELPPRRLPMGILYDCMGKVGLSFSPLFQRLSDIRTGTAQGLASGNLVDLEIYDDEEYLLHPTVIDAALQLPPITSFRGRIKSSLFTRVLTHIDSLMVHRPVSRADITLWATAESAGSNDEASS</sequence>
<dbReference type="AlphaFoldDB" id="A0A8G0L167"/>
<dbReference type="Proteomes" id="UP000826661">
    <property type="component" value="Chromosome I"/>
</dbReference>
<dbReference type="InterPro" id="IPR049551">
    <property type="entry name" value="PKS_DH_C"/>
</dbReference>
<evidence type="ECO:0000313" key="3">
    <source>
        <dbReference type="Proteomes" id="UP000826661"/>
    </source>
</evidence>
<evidence type="ECO:0000313" key="2">
    <source>
        <dbReference type="EMBL" id="QYS92788.1"/>
    </source>
</evidence>
<evidence type="ECO:0000259" key="1">
    <source>
        <dbReference type="Pfam" id="PF14765"/>
    </source>
</evidence>
<protein>
    <recommendedName>
        <fullName evidence="1">Polyketide synthase dehydratase domain-containing protein</fullName>
    </recommendedName>
</protein>